<feature type="chain" id="PRO_5019552781" evidence="1">
    <location>
        <begin position="32"/>
        <end position="421"/>
    </location>
</feature>
<evidence type="ECO:0000256" key="1">
    <source>
        <dbReference type="SAM" id="SignalP"/>
    </source>
</evidence>
<keyword evidence="1" id="KW-0732">Signal</keyword>
<dbReference type="Pfam" id="PF00149">
    <property type="entry name" value="Metallophos"/>
    <property type="match status" value="1"/>
</dbReference>
<dbReference type="CDD" id="cd07383">
    <property type="entry name" value="MPP_Dcr2"/>
    <property type="match status" value="1"/>
</dbReference>
<reference evidence="3 4" key="1">
    <citation type="journal article" date="2018" name="PLoS Genet.">
        <title>Population sequencing reveals clonal diversity and ancestral inbreeding in the grapevine cultivar Chardonnay.</title>
        <authorList>
            <person name="Roach M.J."/>
            <person name="Johnson D.L."/>
            <person name="Bohlmann J."/>
            <person name="van Vuuren H.J."/>
            <person name="Jones S.J."/>
            <person name="Pretorius I.S."/>
            <person name="Schmidt S.A."/>
            <person name="Borneman A.R."/>
        </authorList>
    </citation>
    <scope>NUCLEOTIDE SEQUENCE [LARGE SCALE GENOMIC DNA]</scope>
    <source>
        <strain evidence="4">cv. Chardonnay</strain>
        <tissue evidence="3">Leaf</tissue>
    </source>
</reference>
<feature type="signal peptide" evidence="1">
    <location>
        <begin position="1"/>
        <end position="31"/>
    </location>
</feature>
<dbReference type="PANTHER" id="PTHR32440:SF0">
    <property type="entry name" value="PHOSPHATASE DCR2-RELATED"/>
    <property type="match status" value="1"/>
</dbReference>
<organism evidence="3 4">
    <name type="scientific">Vitis vinifera</name>
    <name type="common">Grape</name>
    <dbReference type="NCBI Taxonomy" id="29760"/>
    <lineage>
        <taxon>Eukaryota</taxon>
        <taxon>Viridiplantae</taxon>
        <taxon>Streptophyta</taxon>
        <taxon>Embryophyta</taxon>
        <taxon>Tracheophyta</taxon>
        <taxon>Spermatophyta</taxon>
        <taxon>Magnoliopsida</taxon>
        <taxon>eudicotyledons</taxon>
        <taxon>Gunneridae</taxon>
        <taxon>Pentapetalae</taxon>
        <taxon>rosids</taxon>
        <taxon>Vitales</taxon>
        <taxon>Vitaceae</taxon>
        <taxon>Viteae</taxon>
        <taxon>Vitis</taxon>
    </lineage>
</organism>
<protein>
    <submittedName>
        <fullName evidence="3">Putative inactive purple acid phosphatase 29</fullName>
    </submittedName>
</protein>
<dbReference type="EMBL" id="QGNW01001711">
    <property type="protein sequence ID" value="RVW32588.1"/>
    <property type="molecule type" value="Genomic_DNA"/>
</dbReference>
<name>A0A438DAY4_VITVI</name>
<dbReference type="Proteomes" id="UP000288805">
    <property type="component" value="Unassembled WGS sequence"/>
</dbReference>
<dbReference type="PANTHER" id="PTHR32440">
    <property type="entry name" value="PHOSPHATASE DCR2-RELATED-RELATED"/>
    <property type="match status" value="1"/>
</dbReference>
<evidence type="ECO:0000259" key="2">
    <source>
        <dbReference type="Pfam" id="PF00149"/>
    </source>
</evidence>
<dbReference type="Gene3D" id="3.60.21.10">
    <property type="match status" value="1"/>
</dbReference>
<evidence type="ECO:0000313" key="4">
    <source>
        <dbReference type="Proteomes" id="UP000288805"/>
    </source>
</evidence>
<dbReference type="PIRSF" id="PIRSF030250">
    <property type="entry name" value="Ptase_At2g46880"/>
    <property type="match status" value="1"/>
</dbReference>
<proteinExistence type="predicted"/>
<dbReference type="InterPro" id="IPR011230">
    <property type="entry name" value="PAP14/16/28/29"/>
</dbReference>
<gene>
    <name evidence="3" type="primary">PAP29_1</name>
    <name evidence="3" type="ORF">CK203_076562</name>
</gene>
<sequence length="421" mass="46378">MAQPWKKKTCYWMKAMLLALWFSGIHVLADAAAAVSKEQNQLRFSKEGQFKILQVADMHFGDGKSTPCKNVLPNQMRGCSDLNTSAFIHRMIQAEKPHLIVFTGDNIYGKDAKDAVASLNAAFAPALSSNIPWAAVLGNHDQQSTLSREGVMKYIVGMKHSLSQLNPPGVNIIDGFGNYNLEVSGVEGSSLHNKSVLNLYFLDSGDYSTVPSISGYGWIKPSQQFWFQRTSKKLRRAYMSNPEGQKSAAPGLAYFHIPLLHNHGGSRDVKAAFTGHDHLNDFCGELLGIHLCYAGGFGYHAYGKAGWARRARVVLATLEEREKGGWGEVKSIKTWKRLDDKHLTVIDAQVLWSKTSAGKLLLKYLLGHTLALVFLACYSGEQSALEHLKSVFHIILSASVSSNCLILMDHSVVSCGNSMVF</sequence>
<dbReference type="AlphaFoldDB" id="A0A438DAY4"/>
<comment type="caution">
    <text evidence="3">The sequence shown here is derived from an EMBL/GenBank/DDBJ whole genome shotgun (WGS) entry which is preliminary data.</text>
</comment>
<evidence type="ECO:0000313" key="3">
    <source>
        <dbReference type="EMBL" id="RVW32588.1"/>
    </source>
</evidence>
<accession>A0A438DAY4</accession>
<dbReference type="InterPro" id="IPR004843">
    <property type="entry name" value="Calcineurin-like_PHP"/>
</dbReference>
<dbReference type="SUPFAM" id="SSF56300">
    <property type="entry name" value="Metallo-dependent phosphatases"/>
    <property type="match status" value="1"/>
</dbReference>
<feature type="domain" description="Calcineurin-like phosphoesterase" evidence="2">
    <location>
        <begin position="50"/>
        <end position="278"/>
    </location>
</feature>
<dbReference type="GO" id="GO:0016787">
    <property type="term" value="F:hydrolase activity"/>
    <property type="evidence" value="ECO:0007669"/>
    <property type="project" value="InterPro"/>
</dbReference>
<dbReference type="InterPro" id="IPR029052">
    <property type="entry name" value="Metallo-depent_PP-like"/>
</dbReference>